<dbReference type="AlphaFoldDB" id="M2XYH7"/>
<evidence type="ECO:0000313" key="2">
    <source>
        <dbReference type="EMBL" id="EME37838.1"/>
    </source>
</evidence>
<name>M2XYH7_9MICC</name>
<keyword evidence="3" id="KW-1185">Reference proteome</keyword>
<gene>
    <name evidence="2" type="ORF">C884_00033</name>
</gene>
<evidence type="ECO:0000313" key="3">
    <source>
        <dbReference type="Proteomes" id="UP000009877"/>
    </source>
</evidence>
<feature type="compositionally biased region" description="Basic and acidic residues" evidence="1">
    <location>
        <begin position="21"/>
        <end position="31"/>
    </location>
</feature>
<feature type="region of interest" description="Disordered" evidence="1">
    <location>
        <begin position="1"/>
        <end position="62"/>
    </location>
</feature>
<comment type="caution">
    <text evidence="2">The sequence shown here is derived from an EMBL/GenBank/DDBJ whole genome shotgun (WGS) entry which is preliminary data.</text>
</comment>
<proteinExistence type="predicted"/>
<sequence length="62" mass="6770">MRHGAPLESRAGVRARRRVRGASEDVGRGRDYSCPTTAERRRRGSSARTRREPGPACAAPPP</sequence>
<evidence type="ECO:0000256" key="1">
    <source>
        <dbReference type="SAM" id="MobiDB-lite"/>
    </source>
</evidence>
<organism evidence="2 3">
    <name type="scientific">Kocuria palustris PEL</name>
    <dbReference type="NCBI Taxonomy" id="1236550"/>
    <lineage>
        <taxon>Bacteria</taxon>
        <taxon>Bacillati</taxon>
        <taxon>Actinomycetota</taxon>
        <taxon>Actinomycetes</taxon>
        <taxon>Micrococcales</taxon>
        <taxon>Micrococcaceae</taxon>
        <taxon>Kocuria</taxon>
    </lineage>
</organism>
<dbReference type="Proteomes" id="UP000009877">
    <property type="component" value="Unassembled WGS sequence"/>
</dbReference>
<accession>M2XYH7</accession>
<dbReference type="EMBL" id="ANHZ02000001">
    <property type="protein sequence ID" value="EME37838.1"/>
    <property type="molecule type" value="Genomic_DNA"/>
</dbReference>
<protein>
    <submittedName>
        <fullName evidence="2">Uncharacterized protein</fullName>
    </submittedName>
</protein>
<reference evidence="2 3" key="1">
    <citation type="journal article" date="2014" name="Genome Announc.">
        <title>Draft Genome Sequence of Kocuria palustris PEL.</title>
        <authorList>
            <person name="Sharma G."/>
            <person name="Khatri I."/>
            <person name="Subramanian S."/>
        </authorList>
    </citation>
    <scope>NUCLEOTIDE SEQUENCE [LARGE SCALE GENOMIC DNA]</scope>
    <source>
        <strain evidence="2 3">PEL</strain>
    </source>
</reference>